<protein>
    <submittedName>
        <fullName evidence="1">Uncharacterized protein</fullName>
    </submittedName>
</protein>
<sequence>MPKIEELVKIIVKYFEEHAADGEVIFTKQLTTFLTEAFGDKTCPEEKAKQICVLFNEDAADYLKYRPGTVALR</sequence>
<evidence type="ECO:0000313" key="1">
    <source>
        <dbReference type="EMBL" id="CBY38668.1"/>
    </source>
</evidence>
<reference evidence="1" key="1">
    <citation type="journal article" date="2010" name="Science">
        <title>Plasticity of animal genome architecture unmasked by rapid evolution of a pelagic tunicate.</title>
        <authorList>
            <person name="Denoeud F."/>
            <person name="Henriet S."/>
            <person name="Mungpakdee S."/>
            <person name="Aury J.M."/>
            <person name="Da Silva C."/>
            <person name="Brinkmann H."/>
            <person name="Mikhaleva J."/>
            <person name="Olsen L.C."/>
            <person name="Jubin C."/>
            <person name="Canestro C."/>
            <person name="Bouquet J.M."/>
            <person name="Danks G."/>
            <person name="Poulain J."/>
            <person name="Campsteijn C."/>
            <person name="Adamski M."/>
            <person name="Cross I."/>
            <person name="Yadetie F."/>
            <person name="Muffato M."/>
            <person name="Louis A."/>
            <person name="Butcher S."/>
            <person name="Tsagkogeorga G."/>
            <person name="Konrad A."/>
            <person name="Singh S."/>
            <person name="Jensen M.F."/>
            <person name="Cong E.H."/>
            <person name="Eikeseth-Otteraa H."/>
            <person name="Noel B."/>
            <person name="Anthouard V."/>
            <person name="Porcel B.M."/>
            <person name="Kachouri-Lafond R."/>
            <person name="Nishino A."/>
            <person name="Ugolini M."/>
            <person name="Chourrout P."/>
            <person name="Nishida H."/>
            <person name="Aasland R."/>
            <person name="Huzurbazar S."/>
            <person name="Westhof E."/>
            <person name="Delsuc F."/>
            <person name="Lehrach H."/>
            <person name="Reinhardt R."/>
            <person name="Weissenbach J."/>
            <person name="Roy S.W."/>
            <person name="Artiguenave F."/>
            <person name="Postlethwait J.H."/>
            <person name="Manak J.R."/>
            <person name="Thompson E.M."/>
            <person name="Jaillon O."/>
            <person name="Du Pasquier L."/>
            <person name="Boudinot P."/>
            <person name="Liberles D.A."/>
            <person name="Volff J.N."/>
            <person name="Philippe H."/>
            <person name="Lenhard B."/>
            <person name="Roest Crollius H."/>
            <person name="Wincker P."/>
            <person name="Chourrout D."/>
        </authorList>
    </citation>
    <scope>NUCLEOTIDE SEQUENCE [LARGE SCALE GENOMIC DNA]</scope>
</reference>
<accession>E4YT79</accession>
<dbReference type="EMBL" id="FN655290">
    <property type="protein sequence ID" value="CBY38668.1"/>
    <property type="molecule type" value="Genomic_DNA"/>
</dbReference>
<dbReference type="Proteomes" id="UP000011014">
    <property type="component" value="Unassembled WGS sequence"/>
</dbReference>
<gene>
    <name evidence="1" type="ORF">GSOID_T00019180001</name>
</gene>
<organism evidence="1">
    <name type="scientific">Oikopleura dioica</name>
    <name type="common">Tunicate</name>
    <dbReference type="NCBI Taxonomy" id="34765"/>
    <lineage>
        <taxon>Eukaryota</taxon>
        <taxon>Metazoa</taxon>
        <taxon>Chordata</taxon>
        <taxon>Tunicata</taxon>
        <taxon>Appendicularia</taxon>
        <taxon>Copelata</taxon>
        <taxon>Oikopleuridae</taxon>
        <taxon>Oikopleura</taxon>
    </lineage>
</organism>
<name>E4YT79_OIKDI</name>
<proteinExistence type="predicted"/>
<dbReference type="AlphaFoldDB" id="E4YT79"/>